<feature type="compositionally biased region" description="Low complexity" evidence="1">
    <location>
        <begin position="85"/>
        <end position="100"/>
    </location>
</feature>
<feature type="region of interest" description="Disordered" evidence="1">
    <location>
        <begin position="1"/>
        <end position="100"/>
    </location>
</feature>
<sequence>MTLCLPGLQPMPHRSPDKGFTPPPGSLSPVTLCLPGRQPMPHRSPDKGFTPLPGNLSPVALCLPGRQPVPHRSRARDLPAARESLPGGATLTGATAGATP</sequence>
<name>A0A485A4Y7_RAOPL</name>
<evidence type="ECO:0000256" key="1">
    <source>
        <dbReference type="SAM" id="MobiDB-lite"/>
    </source>
</evidence>
<gene>
    <name evidence="2" type="ORF">NCTC12998_00415</name>
</gene>
<proteinExistence type="predicted"/>
<dbReference type="AlphaFoldDB" id="A0A485A4Y7"/>
<organism evidence="2 3">
    <name type="scientific">Raoultella planticola</name>
    <name type="common">Klebsiella planticola</name>
    <dbReference type="NCBI Taxonomy" id="575"/>
    <lineage>
        <taxon>Bacteria</taxon>
        <taxon>Pseudomonadati</taxon>
        <taxon>Pseudomonadota</taxon>
        <taxon>Gammaproteobacteria</taxon>
        <taxon>Enterobacterales</taxon>
        <taxon>Enterobacteriaceae</taxon>
        <taxon>Klebsiella/Raoultella group</taxon>
        <taxon>Raoultella</taxon>
    </lineage>
</organism>
<evidence type="ECO:0000313" key="3">
    <source>
        <dbReference type="Proteomes" id="UP000345637"/>
    </source>
</evidence>
<dbReference type="Proteomes" id="UP000345637">
    <property type="component" value="Unassembled WGS sequence"/>
</dbReference>
<accession>A0A485A4Y7</accession>
<evidence type="ECO:0000313" key="2">
    <source>
        <dbReference type="EMBL" id="VFS56507.1"/>
    </source>
</evidence>
<dbReference type="EMBL" id="CAADJE010000002">
    <property type="protein sequence ID" value="VFS56507.1"/>
    <property type="molecule type" value="Genomic_DNA"/>
</dbReference>
<protein>
    <submittedName>
        <fullName evidence="2">Uncharacterized protein</fullName>
    </submittedName>
</protein>
<reference evidence="2 3" key="1">
    <citation type="submission" date="2019-03" db="EMBL/GenBank/DDBJ databases">
        <authorList>
            <consortium name="Pathogen Informatics"/>
        </authorList>
    </citation>
    <scope>NUCLEOTIDE SEQUENCE [LARGE SCALE GENOMIC DNA]</scope>
    <source>
        <strain evidence="2 3">NCTC12998</strain>
    </source>
</reference>